<evidence type="ECO:0000256" key="1">
    <source>
        <dbReference type="ARBA" id="ARBA00021292"/>
    </source>
</evidence>
<dbReference type="InterPro" id="IPR047691">
    <property type="entry name" value="PelF-like"/>
</dbReference>
<reference evidence="4" key="1">
    <citation type="journal article" date="2019" name="Int. J. Syst. Evol. Microbiol.">
        <title>The Global Catalogue of Microorganisms (GCM) 10K type strain sequencing project: providing services to taxonomists for standard genome sequencing and annotation.</title>
        <authorList>
            <consortium name="The Broad Institute Genomics Platform"/>
            <consortium name="The Broad Institute Genome Sequencing Center for Infectious Disease"/>
            <person name="Wu L."/>
            <person name="Ma J."/>
        </authorList>
    </citation>
    <scope>NUCLEOTIDE SEQUENCE [LARGE SCALE GENOMIC DNA]</scope>
    <source>
        <strain evidence="4">JCM 17027</strain>
    </source>
</reference>
<proteinExistence type="predicted"/>
<protein>
    <recommendedName>
        <fullName evidence="1">D-inositol 3-phosphate glycosyltransferase</fullName>
    </recommendedName>
</protein>
<keyword evidence="4" id="KW-1185">Reference proteome</keyword>
<evidence type="ECO:0000313" key="3">
    <source>
        <dbReference type="EMBL" id="GAA4003325.1"/>
    </source>
</evidence>
<sequence length="508" mass="54595">MHVHHGARRSGAARVTLLTEGTYPHSHGGVSVWCDQLVTGMPDLDFEVVAVTGTGREPLVWDIPEHVLRVVSVPMWGPVPEGRPPRGRERNRLADAYERFVSALLDPRAEDGFGPALYRLARAAADGRLGPFLRGDRAIGILTAVWNRPGLPVREARPTLHDAVTATALLEHALRPLAAPCPKAGVSHAVSGGVAVLPGLAGLERHGVPLLLTEHGVYLRERYLGYRTAPYRWPVKALLLGFFRLLAEETYRRAALITPGNRYNRLWEERGGAAPKSIRTVYNGVDPAAFPPAGPEPAQPVLSWAGRVDPIKDLETLIRAFALVRSELPAARLRLFGGTPRGGEAYRERCEALAAQLGHADAVTFEGRVEDIKDAYAAGNVVMLSSISEGFPFTLIEAMSCGRATVSTDVGGVREAVGDTGLVVPPRDPAAMAAAALELLADTERRRAMGEAARLRVIEQFTLRQTIDTFRSIYLELSAFGGTAARAPAVEEATFATAGGPPVRSATG</sequence>
<dbReference type="NCBIfam" id="NF038011">
    <property type="entry name" value="PelF"/>
    <property type="match status" value="1"/>
</dbReference>
<dbReference type="RefSeq" id="WP_345596273.1">
    <property type="nucleotide sequence ID" value="NZ_BAABCQ010000156.1"/>
</dbReference>
<gene>
    <name evidence="3" type="primary">pelF</name>
    <name evidence="3" type="ORF">GCM10022384_57490</name>
</gene>
<feature type="domain" description="DUF3492" evidence="2">
    <location>
        <begin position="13"/>
        <end position="275"/>
    </location>
</feature>
<evidence type="ECO:0000259" key="2">
    <source>
        <dbReference type="Pfam" id="PF11997"/>
    </source>
</evidence>
<comment type="caution">
    <text evidence="3">The sequence shown here is derived from an EMBL/GenBank/DDBJ whole genome shotgun (WGS) entry which is preliminary data.</text>
</comment>
<accession>A0ABP7RWN9</accession>
<dbReference type="Gene3D" id="3.40.50.2000">
    <property type="entry name" value="Glycogen Phosphorylase B"/>
    <property type="match status" value="2"/>
</dbReference>
<dbReference type="SUPFAM" id="SSF53756">
    <property type="entry name" value="UDP-Glycosyltransferase/glycogen phosphorylase"/>
    <property type="match status" value="1"/>
</dbReference>
<dbReference type="Pfam" id="PF13692">
    <property type="entry name" value="Glyco_trans_1_4"/>
    <property type="match status" value="1"/>
</dbReference>
<dbReference type="InterPro" id="IPR022622">
    <property type="entry name" value="DUF3492"/>
</dbReference>
<name>A0ABP7RWN9_9ACTN</name>
<dbReference type="EMBL" id="BAABCQ010000156">
    <property type="protein sequence ID" value="GAA4003325.1"/>
    <property type="molecule type" value="Genomic_DNA"/>
</dbReference>
<organism evidence="3 4">
    <name type="scientific">Streptomyces marokkonensis</name>
    <dbReference type="NCBI Taxonomy" id="324855"/>
    <lineage>
        <taxon>Bacteria</taxon>
        <taxon>Bacillati</taxon>
        <taxon>Actinomycetota</taxon>
        <taxon>Actinomycetes</taxon>
        <taxon>Kitasatosporales</taxon>
        <taxon>Streptomycetaceae</taxon>
        <taxon>Streptomyces</taxon>
    </lineage>
</organism>
<dbReference type="Proteomes" id="UP001500034">
    <property type="component" value="Unassembled WGS sequence"/>
</dbReference>
<dbReference type="Pfam" id="PF11997">
    <property type="entry name" value="DUF3492"/>
    <property type="match status" value="1"/>
</dbReference>
<dbReference type="PANTHER" id="PTHR12526">
    <property type="entry name" value="GLYCOSYLTRANSFERASE"/>
    <property type="match status" value="1"/>
</dbReference>
<dbReference type="PANTHER" id="PTHR12526:SF636">
    <property type="entry name" value="BLL3647 PROTEIN"/>
    <property type="match status" value="1"/>
</dbReference>
<evidence type="ECO:0000313" key="4">
    <source>
        <dbReference type="Proteomes" id="UP001500034"/>
    </source>
</evidence>